<organism evidence="4 5">
    <name type="scientific">Hymenobacter monticola</name>
    <dbReference type="NCBI Taxonomy" id="1705399"/>
    <lineage>
        <taxon>Bacteria</taxon>
        <taxon>Pseudomonadati</taxon>
        <taxon>Bacteroidota</taxon>
        <taxon>Cytophagia</taxon>
        <taxon>Cytophagales</taxon>
        <taxon>Hymenobacteraceae</taxon>
        <taxon>Hymenobacter</taxon>
    </lineage>
</organism>
<dbReference type="InterPro" id="IPR000182">
    <property type="entry name" value="GNAT_dom"/>
</dbReference>
<keyword evidence="5" id="KW-1185">Reference proteome</keyword>
<gene>
    <name evidence="4" type="ORF">MTP16_12150</name>
</gene>
<evidence type="ECO:0000313" key="5">
    <source>
        <dbReference type="Proteomes" id="UP000831390"/>
    </source>
</evidence>
<keyword evidence="2" id="KW-0012">Acyltransferase</keyword>
<keyword evidence="1" id="KW-0808">Transferase</keyword>
<dbReference type="CDD" id="cd04301">
    <property type="entry name" value="NAT_SF"/>
    <property type="match status" value="1"/>
</dbReference>
<accession>A0ABY4B295</accession>
<dbReference type="RefSeq" id="WP_243508831.1">
    <property type="nucleotide sequence ID" value="NZ_CP094534.1"/>
</dbReference>
<dbReference type="Proteomes" id="UP000831390">
    <property type="component" value="Chromosome"/>
</dbReference>
<dbReference type="PANTHER" id="PTHR43877">
    <property type="entry name" value="AMINOALKYLPHOSPHONATE N-ACETYLTRANSFERASE-RELATED-RELATED"/>
    <property type="match status" value="1"/>
</dbReference>
<dbReference type="InterPro" id="IPR050832">
    <property type="entry name" value="Bact_Acetyltransf"/>
</dbReference>
<evidence type="ECO:0000256" key="1">
    <source>
        <dbReference type="ARBA" id="ARBA00022679"/>
    </source>
</evidence>
<evidence type="ECO:0000313" key="4">
    <source>
        <dbReference type="EMBL" id="UOE31888.1"/>
    </source>
</evidence>
<dbReference type="EMBL" id="CP094534">
    <property type="protein sequence ID" value="UOE31888.1"/>
    <property type="molecule type" value="Genomic_DNA"/>
</dbReference>
<dbReference type="InterPro" id="IPR016181">
    <property type="entry name" value="Acyl_CoA_acyltransferase"/>
</dbReference>
<evidence type="ECO:0000256" key="2">
    <source>
        <dbReference type="ARBA" id="ARBA00023315"/>
    </source>
</evidence>
<sequence length="144" mass="16416">MRIRQAHIDDIPRLSEIRLAVRENPLNNPALVTYADYVDYLTRRGRGWLAEVEGQAVGFAIADLQGHSIWALFVHPGYDHRGIGRALHDTMLRWYFSQTTEPVWLSTAPGTRAEGFYRHAGWQETGRTKSGEVRFELAEWPGPA</sequence>
<evidence type="ECO:0000259" key="3">
    <source>
        <dbReference type="PROSITE" id="PS51186"/>
    </source>
</evidence>
<dbReference type="PANTHER" id="PTHR43877:SF1">
    <property type="entry name" value="ACETYLTRANSFERASE"/>
    <property type="match status" value="1"/>
</dbReference>
<dbReference type="Pfam" id="PF00583">
    <property type="entry name" value="Acetyltransf_1"/>
    <property type="match status" value="1"/>
</dbReference>
<protein>
    <submittedName>
        <fullName evidence="4">GNAT family N-acetyltransferase</fullName>
    </submittedName>
</protein>
<dbReference type="PROSITE" id="PS51186">
    <property type="entry name" value="GNAT"/>
    <property type="match status" value="1"/>
</dbReference>
<dbReference type="Gene3D" id="3.40.630.30">
    <property type="match status" value="1"/>
</dbReference>
<proteinExistence type="predicted"/>
<name>A0ABY4B295_9BACT</name>
<feature type="domain" description="N-acetyltransferase" evidence="3">
    <location>
        <begin position="1"/>
        <end position="143"/>
    </location>
</feature>
<dbReference type="SUPFAM" id="SSF55729">
    <property type="entry name" value="Acyl-CoA N-acyltransferases (Nat)"/>
    <property type="match status" value="1"/>
</dbReference>
<reference evidence="4 5" key="1">
    <citation type="submission" date="2022-03" db="EMBL/GenBank/DDBJ databases">
        <title>Hymenobactersp. isolated from the air.</title>
        <authorList>
            <person name="Won M."/>
            <person name="Kwon S.-W."/>
        </authorList>
    </citation>
    <scope>NUCLEOTIDE SEQUENCE [LARGE SCALE GENOMIC DNA]</scope>
    <source>
        <strain evidence="4 5">KACC 22596</strain>
    </source>
</reference>